<dbReference type="Proteomes" id="UP000007947">
    <property type="component" value="Chromosome"/>
</dbReference>
<evidence type="ECO:0000313" key="4">
    <source>
        <dbReference type="Proteomes" id="UP000007947"/>
    </source>
</evidence>
<dbReference type="Pfam" id="PF04167">
    <property type="entry name" value="DUF402"/>
    <property type="match status" value="1"/>
</dbReference>
<dbReference type="Gene3D" id="2.40.380.10">
    <property type="entry name" value="FomD-like"/>
    <property type="match status" value="1"/>
</dbReference>
<dbReference type="OrthoDB" id="3531052at2"/>
<dbReference type="KEGG" id="mph:MLP_39340"/>
<gene>
    <name evidence="3" type="ordered locus">MLP_39340</name>
</gene>
<dbReference type="STRING" id="1032480.MLP_39340"/>
<accession>F5XQS6</accession>
<reference evidence="3 4" key="1">
    <citation type="submission" date="2011-05" db="EMBL/GenBank/DDBJ databases">
        <title>Whole genome sequence of Microlunatus phosphovorus NM-1.</title>
        <authorList>
            <person name="Hosoyama A."/>
            <person name="Sasaki K."/>
            <person name="Harada T."/>
            <person name="Igarashi R."/>
            <person name="Kawakoshi A."/>
            <person name="Sasagawa M."/>
            <person name="Fukada J."/>
            <person name="Nakamura S."/>
            <person name="Katano Y."/>
            <person name="Hanada S."/>
            <person name="Kamagata Y."/>
            <person name="Nakamura N."/>
            <person name="Yamazaki S."/>
            <person name="Fujita N."/>
        </authorList>
    </citation>
    <scope>NUCLEOTIDE SEQUENCE [LARGE SCALE GENOMIC DNA]</scope>
    <source>
        <strain evidence="4">ATCC 700054 / DSM 10555 / JCM 9379 / NBRC 101784 / NCIMB 13414 / VKM Ac-1990 / NM-1</strain>
    </source>
</reference>
<dbReference type="InterPro" id="IPR007295">
    <property type="entry name" value="DUF402"/>
</dbReference>
<dbReference type="EMBL" id="AP012204">
    <property type="protein sequence ID" value="BAK36948.1"/>
    <property type="molecule type" value="Genomic_DNA"/>
</dbReference>
<keyword evidence="1" id="KW-0378">Hydrolase</keyword>
<dbReference type="SUPFAM" id="SSF159234">
    <property type="entry name" value="FomD-like"/>
    <property type="match status" value="1"/>
</dbReference>
<evidence type="ECO:0000256" key="1">
    <source>
        <dbReference type="ARBA" id="ARBA00022801"/>
    </source>
</evidence>
<dbReference type="eggNOG" id="COG3557">
    <property type="taxonomic scope" value="Bacteria"/>
</dbReference>
<name>F5XQS6_MICPN</name>
<proteinExistence type="predicted"/>
<dbReference type="InterPro" id="IPR035930">
    <property type="entry name" value="FomD-like_sf"/>
</dbReference>
<dbReference type="AlphaFoldDB" id="F5XQS6"/>
<protein>
    <recommendedName>
        <fullName evidence="2">DUF402 domain-containing protein</fullName>
    </recommendedName>
</protein>
<dbReference type="GO" id="GO:0016787">
    <property type="term" value="F:hydrolase activity"/>
    <property type="evidence" value="ECO:0007669"/>
    <property type="project" value="UniProtKB-KW"/>
</dbReference>
<dbReference type="PANTHER" id="PTHR39159:SF1">
    <property type="entry name" value="UPF0374 PROTEIN YGAC"/>
    <property type="match status" value="1"/>
</dbReference>
<feature type="domain" description="DUF402" evidence="2">
    <location>
        <begin position="37"/>
        <end position="161"/>
    </location>
</feature>
<keyword evidence="4" id="KW-1185">Reference proteome</keyword>
<organism evidence="3 4">
    <name type="scientific">Microlunatus phosphovorus (strain ATCC 700054 / DSM 10555 / JCM 9379 / NBRC 101784 / NCIMB 13414 / VKM Ac-1990 / NM-1)</name>
    <dbReference type="NCBI Taxonomy" id="1032480"/>
    <lineage>
        <taxon>Bacteria</taxon>
        <taxon>Bacillati</taxon>
        <taxon>Actinomycetota</taxon>
        <taxon>Actinomycetes</taxon>
        <taxon>Propionibacteriales</taxon>
        <taxon>Propionibacteriaceae</taxon>
        <taxon>Microlunatus</taxon>
    </lineage>
</organism>
<dbReference type="PANTHER" id="PTHR39159">
    <property type="match status" value="1"/>
</dbReference>
<evidence type="ECO:0000259" key="2">
    <source>
        <dbReference type="Pfam" id="PF04167"/>
    </source>
</evidence>
<evidence type="ECO:0000313" key="3">
    <source>
        <dbReference type="EMBL" id="BAK36948.1"/>
    </source>
</evidence>
<dbReference type="InterPro" id="IPR050212">
    <property type="entry name" value="Ntdp-like"/>
</dbReference>
<dbReference type="HOGENOM" id="CLU_120820_0_0_11"/>
<dbReference type="RefSeq" id="WP_013864790.1">
    <property type="nucleotide sequence ID" value="NC_015635.1"/>
</dbReference>
<sequence>MVPGQQILVEMAKWGDRPHWTYRGIYLGTDEHGDWLGCPVGTHYRRPEAEFTADFAGVVLVPAGGVAYLPAFNDERAQARHGDPGSPAEVYVDIATPAVWDGAILRSIDLDLDVIRRRDGTVYLDDKDEFAAHQVAYGYPIEVIELAEQAAAEVLTAVRRRDAPFDGTSDHWLAELNRVDPNKLRDGL</sequence>